<dbReference type="EMBL" id="GBRH01204980">
    <property type="protein sequence ID" value="JAD92915.1"/>
    <property type="molecule type" value="Transcribed_RNA"/>
</dbReference>
<protein>
    <submittedName>
        <fullName evidence="1">Uncharacterized protein</fullName>
    </submittedName>
</protein>
<name>A0A0A9E4U0_ARUDO</name>
<organism evidence="1">
    <name type="scientific">Arundo donax</name>
    <name type="common">Giant reed</name>
    <name type="synonym">Donax arundinaceus</name>
    <dbReference type="NCBI Taxonomy" id="35708"/>
    <lineage>
        <taxon>Eukaryota</taxon>
        <taxon>Viridiplantae</taxon>
        <taxon>Streptophyta</taxon>
        <taxon>Embryophyta</taxon>
        <taxon>Tracheophyta</taxon>
        <taxon>Spermatophyta</taxon>
        <taxon>Magnoliopsida</taxon>
        <taxon>Liliopsida</taxon>
        <taxon>Poales</taxon>
        <taxon>Poaceae</taxon>
        <taxon>PACMAD clade</taxon>
        <taxon>Arundinoideae</taxon>
        <taxon>Arundineae</taxon>
        <taxon>Arundo</taxon>
    </lineage>
</organism>
<evidence type="ECO:0000313" key="1">
    <source>
        <dbReference type="EMBL" id="JAD92915.1"/>
    </source>
</evidence>
<accession>A0A0A9E4U0</accession>
<reference evidence="1" key="1">
    <citation type="submission" date="2014-09" db="EMBL/GenBank/DDBJ databases">
        <authorList>
            <person name="Magalhaes I.L.F."/>
            <person name="Oliveira U."/>
            <person name="Santos F.R."/>
            <person name="Vidigal T.H.D.A."/>
            <person name="Brescovit A.D."/>
            <person name="Santos A.J."/>
        </authorList>
    </citation>
    <scope>NUCLEOTIDE SEQUENCE</scope>
    <source>
        <tissue evidence="1">Shoot tissue taken approximately 20 cm above the soil surface</tissue>
    </source>
</reference>
<proteinExistence type="predicted"/>
<dbReference type="AlphaFoldDB" id="A0A0A9E4U0"/>
<sequence length="22" mass="2590">MFISVISRISINREYNTCDITN</sequence>
<reference evidence="1" key="2">
    <citation type="journal article" date="2015" name="Data Brief">
        <title>Shoot transcriptome of the giant reed, Arundo donax.</title>
        <authorList>
            <person name="Barrero R.A."/>
            <person name="Guerrero F.D."/>
            <person name="Moolhuijzen P."/>
            <person name="Goolsby J.A."/>
            <person name="Tidwell J."/>
            <person name="Bellgard S.E."/>
            <person name="Bellgard M.I."/>
        </authorList>
    </citation>
    <scope>NUCLEOTIDE SEQUENCE</scope>
    <source>
        <tissue evidence="1">Shoot tissue taken approximately 20 cm above the soil surface</tissue>
    </source>
</reference>